<dbReference type="OrthoDB" id="9771532at2"/>
<gene>
    <name evidence="4" type="ORF">GCE9029_00245</name>
</gene>
<dbReference type="SUPFAM" id="SSF54631">
    <property type="entry name" value="CBS-domain pair"/>
    <property type="match status" value="1"/>
</dbReference>
<dbReference type="SMART" id="SM00116">
    <property type="entry name" value="CBS"/>
    <property type="match status" value="2"/>
</dbReference>
<dbReference type="InterPro" id="IPR051257">
    <property type="entry name" value="Diverse_CBS-Domain"/>
</dbReference>
<dbReference type="InterPro" id="IPR000644">
    <property type="entry name" value="CBS_dom"/>
</dbReference>
<keyword evidence="5" id="KW-1185">Reference proteome</keyword>
<evidence type="ECO:0000313" key="4">
    <source>
        <dbReference type="EMBL" id="CZF77501.1"/>
    </source>
</evidence>
<keyword evidence="1 2" id="KW-0129">CBS domain</keyword>
<evidence type="ECO:0000259" key="3">
    <source>
        <dbReference type="PROSITE" id="PS51371"/>
    </source>
</evidence>
<dbReference type="Proteomes" id="UP000071641">
    <property type="component" value="Unassembled WGS sequence"/>
</dbReference>
<proteinExistence type="predicted"/>
<reference evidence="5" key="1">
    <citation type="submission" date="2016-02" db="EMBL/GenBank/DDBJ databases">
        <authorList>
            <person name="Rodrigo-Torres Lidia"/>
            <person name="Arahal R.David."/>
        </authorList>
    </citation>
    <scope>NUCLEOTIDE SEQUENCE [LARGE SCALE GENOMIC DNA]</scope>
    <source>
        <strain evidence="5">CECT 9029</strain>
    </source>
</reference>
<dbReference type="AlphaFoldDB" id="A0A128ETZ2"/>
<evidence type="ECO:0000313" key="5">
    <source>
        <dbReference type="Proteomes" id="UP000071641"/>
    </source>
</evidence>
<dbReference type="PANTHER" id="PTHR43080:SF2">
    <property type="entry name" value="CBS DOMAIN-CONTAINING PROTEIN"/>
    <property type="match status" value="1"/>
</dbReference>
<dbReference type="STRING" id="1796497.GCE9029_00245"/>
<dbReference type="InterPro" id="IPR046342">
    <property type="entry name" value="CBS_dom_sf"/>
</dbReference>
<protein>
    <submittedName>
        <fullName evidence="4">Putative voltage-gated ClC-type chloride channel ClcB</fullName>
    </submittedName>
</protein>
<dbReference type="RefSeq" id="WP_062660683.1">
    <property type="nucleotide sequence ID" value="NZ_FIZX01000001.1"/>
</dbReference>
<evidence type="ECO:0000256" key="2">
    <source>
        <dbReference type="PROSITE-ProRule" id="PRU00703"/>
    </source>
</evidence>
<evidence type="ECO:0000256" key="1">
    <source>
        <dbReference type="ARBA" id="ARBA00023122"/>
    </source>
</evidence>
<dbReference type="CDD" id="cd04630">
    <property type="entry name" value="CBS_pair_bac"/>
    <property type="match status" value="1"/>
</dbReference>
<accession>A0A128ETZ2</accession>
<sequence length="131" mass="14805">MKVTKRVRDVMKDDYALIDGLTTVAEAIRIARDKEVKALIVKKRDEDDEFGLVLMNDIAKKVLSQNRSPERVNIYEIMTKPALHVAPDMNVKYCARLFERFGISRAPVIEGAEVLGVVSYNSIVMYGMLAD</sequence>
<name>A0A128ETZ2_9GAMM</name>
<dbReference type="Gene3D" id="3.10.580.10">
    <property type="entry name" value="CBS-domain"/>
    <property type="match status" value="1"/>
</dbReference>
<dbReference type="Pfam" id="PF00571">
    <property type="entry name" value="CBS"/>
    <property type="match status" value="2"/>
</dbReference>
<organism evidence="4 5">
    <name type="scientific">Grimontia celer</name>
    <dbReference type="NCBI Taxonomy" id="1796497"/>
    <lineage>
        <taxon>Bacteria</taxon>
        <taxon>Pseudomonadati</taxon>
        <taxon>Pseudomonadota</taxon>
        <taxon>Gammaproteobacteria</taxon>
        <taxon>Vibrionales</taxon>
        <taxon>Vibrionaceae</taxon>
        <taxon>Grimontia</taxon>
    </lineage>
</organism>
<dbReference type="PROSITE" id="PS51371">
    <property type="entry name" value="CBS"/>
    <property type="match status" value="1"/>
</dbReference>
<dbReference type="PANTHER" id="PTHR43080">
    <property type="entry name" value="CBS DOMAIN-CONTAINING PROTEIN CBSX3, MITOCHONDRIAL"/>
    <property type="match status" value="1"/>
</dbReference>
<feature type="domain" description="CBS" evidence="3">
    <location>
        <begin position="78"/>
        <end position="131"/>
    </location>
</feature>
<dbReference type="EMBL" id="FIZX01000001">
    <property type="protein sequence ID" value="CZF77501.1"/>
    <property type="molecule type" value="Genomic_DNA"/>
</dbReference>